<dbReference type="PROSITE" id="PS51158">
    <property type="entry name" value="ALPHA_KINASE"/>
    <property type="match status" value="1"/>
</dbReference>
<evidence type="ECO:0000256" key="3">
    <source>
        <dbReference type="ARBA" id="ARBA00022741"/>
    </source>
</evidence>
<evidence type="ECO:0000313" key="7">
    <source>
        <dbReference type="EMBL" id="EFX75649.1"/>
    </source>
</evidence>
<dbReference type="CDD" id="cd17509">
    <property type="entry name" value="Alpha_kinase"/>
    <property type="match status" value="1"/>
</dbReference>
<dbReference type="PANTHER" id="PTHR45992">
    <property type="entry name" value="EUKARYOTIC ELONGATION FACTOR 2 KINASE-RELATED"/>
    <property type="match status" value="1"/>
</dbReference>
<sequence length="250" mass="28286">MANFARENNATKAAIYMDSVFATGAFKNVYKGKYTVGERVGEECVCKIFKSGSVFEESYFRVELNVVAKALEVVNSFNKDKVINKSIWLNKPTIWTFTIPDSRGRYEQSLVEPMISNFEKFNSNTGWTPQESSPWIDVMQALSHYSYHSSNRRLLFCDLQGGVYKDGFIITDPVIMSTAQEYGPTDLGAAGISTFFARHKCNKYCNSGWIIPHDRKVYFNVQKGSAMVLPTRQSRTPLTLQLSGLSIQEE</sequence>
<evidence type="ECO:0000259" key="6">
    <source>
        <dbReference type="PROSITE" id="PS51158"/>
    </source>
</evidence>
<feature type="domain" description="Alpha-type protein kinase" evidence="6">
    <location>
        <begin position="1"/>
        <end position="213"/>
    </location>
</feature>
<dbReference type="Gene3D" id="3.20.200.10">
    <property type="entry name" value="MHCK/EF2 kinase"/>
    <property type="match status" value="1"/>
</dbReference>
<dbReference type="PANTHER" id="PTHR45992:SF11">
    <property type="entry name" value="ALPHA-TYPE PROTEIN KINASE DOMAIN-CONTAINING PROTEIN"/>
    <property type="match status" value="1"/>
</dbReference>
<gene>
    <name evidence="7" type="ORF">DAPPUDRAFT_323122</name>
</gene>
<dbReference type="SUPFAM" id="SSF56112">
    <property type="entry name" value="Protein kinase-like (PK-like)"/>
    <property type="match status" value="1"/>
</dbReference>
<dbReference type="KEGG" id="dpx:DAPPUDRAFT_323122"/>
<proteinExistence type="predicted"/>
<keyword evidence="5" id="KW-0067">ATP-binding</keyword>
<dbReference type="OrthoDB" id="301415at2759"/>
<dbReference type="EMBL" id="GL732574">
    <property type="protein sequence ID" value="EFX75649.1"/>
    <property type="molecule type" value="Genomic_DNA"/>
</dbReference>
<keyword evidence="2" id="KW-0808">Transferase</keyword>
<reference evidence="7 8" key="1">
    <citation type="journal article" date="2011" name="Science">
        <title>The ecoresponsive genome of Daphnia pulex.</title>
        <authorList>
            <person name="Colbourne J.K."/>
            <person name="Pfrender M.E."/>
            <person name="Gilbert D."/>
            <person name="Thomas W.K."/>
            <person name="Tucker A."/>
            <person name="Oakley T.H."/>
            <person name="Tokishita S."/>
            <person name="Aerts A."/>
            <person name="Arnold G.J."/>
            <person name="Basu M.K."/>
            <person name="Bauer D.J."/>
            <person name="Caceres C.E."/>
            <person name="Carmel L."/>
            <person name="Casola C."/>
            <person name="Choi J.H."/>
            <person name="Detter J.C."/>
            <person name="Dong Q."/>
            <person name="Dusheyko S."/>
            <person name="Eads B.D."/>
            <person name="Frohlich T."/>
            <person name="Geiler-Samerotte K.A."/>
            <person name="Gerlach D."/>
            <person name="Hatcher P."/>
            <person name="Jogdeo S."/>
            <person name="Krijgsveld J."/>
            <person name="Kriventseva E.V."/>
            <person name="Kultz D."/>
            <person name="Laforsch C."/>
            <person name="Lindquist E."/>
            <person name="Lopez J."/>
            <person name="Manak J.R."/>
            <person name="Muller J."/>
            <person name="Pangilinan J."/>
            <person name="Patwardhan R.P."/>
            <person name="Pitluck S."/>
            <person name="Pritham E.J."/>
            <person name="Rechtsteiner A."/>
            <person name="Rho M."/>
            <person name="Rogozin I.B."/>
            <person name="Sakarya O."/>
            <person name="Salamov A."/>
            <person name="Schaack S."/>
            <person name="Shapiro H."/>
            <person name="Shiga Y."/>
            <person name="Skalitzky C."/>
            <person name="Smith Z."/>
            <person name="Souvorov A."/>
            <person name="Sung W."/>
            <person name="Tang Z."/>
            <person name="Tsuchiya D."/>
            <person name="Tu H."/>
            <person name="Vos H."/>
            <person name="Wang M."/>
            <person name="Wolf Y.I."/>
            <person name="Yamagata H."/>
            <person name="Yamada T."/>
            <person name="Ye Y."/>
            <person name="Shaw J.R."/>
            <person name="Andrews J."/>
            <person name="Crease T.J."/>
            <person name="Tang H."/>
            <person name="Lucas S.M."/>
            <person name="Robertson H.M."/>
            <person name="Bork P."/>
            <person name="Koonin E.V."/>
            <person name="Zdobnov E.M."/>
            <person name="Grigoriev I.V."/>
            <person name="Lynch M."/>
            <person name="Boore J.L."/>
        </authorList>
    </citation>
    <scope>NUCLEOTIDE SEQUENCE [LARGE SCALE GENOMIC DNA]</scope>
</reference>
<evidence type="ECO:0000256" key="4">
    <source>
        <dbReference type="ARBA" id="ARBA00022777"/>
    </source>
</evidence>
<dbReference type="GO" id="GO:0005524">
    <property type="term" value="F:ATP binding"/>
    <property type="evidence" value="ECO:0007669"/>
    <property type="project" value="UniProtKB-KW"/>
</dbReference>
<accession>E9GXZ0</accession>
<name>E9GXZ0_DAPPU</name>
<keyword evidence="4" id="KW-0418">Kinase</keyword>
<dbReference type="Pfam" id="PF02816">
    <property type="entry name" value="Alpha_kinase"/>
    <property type="match status" value="1"/>
</dbReference>
<dbReference type="eggNOG" id="ENOG502S4BB">
    <property type="taxonomic scope" value="Eukaryota"/>
</dbReference>
<keyword evidence="8" id="KW-1185">Reference proteome</keyword>
<dbReference type="InterPro" id="IPR004166">
    <property type="entry name" value="a-kinase_dom"/>
</dbReference>
<keyword evidence="1" id="KW-0723">Serine/threonine-protein kinase</keyword>
<dbReference type="GO" id="GO:0004674">
    <property type="term" value="F:protein serine/threonine kinase activity"/>
    <property type="evidence" value="ECO:0000318"/>
    <property type="project" value="GO_Central"/>
</dbReference>
<protein>
    <recommendedName>
        <fullName evidence="6">Alpha-type protein kinase domain-containing protein</fullName>
    </recommendedName>
</protein>
<evidence type="ECO:0000256" key="1">
    <source>
        <dbReference type="ARBA" id="ARBA00022527"/>
    </source>
</evidence>
<keyword evidence="3" id="KW-0547">Nucleotide-binding</keyword>
<dbReference type="HOGENOM" id="CLU_077993_0_0_1"/>
<dbReference type="Proteomes" id="UP000000305">
    <property type="component" value="Unassembled WGS sequence"/>
</dbReference>
<dbReference type="OMA" id="NYVLCDL"/>
<dbReference type="AlphaFoldDB" id="E9GXZ0"/>
<evidence type="ECO:0000313" key="8">
    <source>
        <dbReference type="Proteomes" id="UP000000305"/>
    </source>
</evidence>
<evidence type="ECO:0000256" key="2">
    <source>
        <dbReference type="ARBA" id="ARBA00022679"/>
    </source>
</evidence>
<dbReference type="InterPro" id="IPR011009">
    <property type="entry name" value="Kinase-like_dom_sf"/>
</dbReference>
<evidence type="ECO:0000256" key="5">
    <source>
        <dbReference type="ARBA" id="ARBA00022840"/>
    </source>
</evidence>
<organism evidence="7 8">
    <name type="scientific">Daphnia pulex</name>
    <name type="common">Water flea</name>
    <dbReference type="NCBI Taxonomy" id="6669"/>
    <lineage>
        <taxon>Eukaryota</taxon>
        <taxon>Metazoa</taxon>
        <taxon>Ecdysozoa</taxon>
        <taxon>Arthropoda</taxon>
        <taxon>Crustacea</taxon>
        <taxon>Branchiopoda</taxon>
        <taxon>Diplostraca</taxon>
        <taxon>Cladocera</taxon>
        <taxon>Anomopoda</taxon>
        <taxon>Daphniidae</taxon>
        <taxon>Daphnia</taxon>
    </lineage>
</organism>
<dbReference type="InterPro" id="IPR051852">
    <property type="entry name" value="Alpha-type_PK"/>
</dbReference>
<dbReference type="InParanoid" id="E9GXZ0"/>
<dbReference type="SMART" id="SM00811">
    <property type="entry name" value="Alpha_kinase"/>
    <property type="match status" value="1"/>
</dbReference>